<name>A0A813HZ41_POLGL</name>
<gene>
    <name evidence="2" type="ORF">PGLA2088_LOCUS3007</name>
</gene>
<evidence type="ECO:0000313" key="2">
    <source>
        <dbReference type="EMBL" id="CAE8644376.1"/>
    </source>
</evidence>
<dbReference type="EMBL" id="CAJNNW010002547">
    <property type="protein sequence ID" value="CAE8644376.1"/>
    <property type="molecule type" value="Genomic_DNA"/>
</dbReference>
<evidence type="ECO:0000256" key="1">
    <source>
        <dbReference type="SAM" id="MobiDB-lite"/>
    </source>
</evidence>
<protein>
    <submittedName>
        <fullName evidence="2">Uncharacterized protein</fullName>
    </submittedName>
</protein>
<feature type="region of interest" description="Disordered" evidence="1">
    <location>
        <begin position="184"/>
        <end position="203"/>
    </location>
</feature>
<sequence length="261" mass="27886">MYGLPQLPCMAYPSYLVPQIARGRRIEGGIALPPLRQLREQIDALPRPPIQEYIPVSAQSASIESSCMGGGYSGTLASAAYNSNNNSNNNSNSKNNNNSNHHFTSCSSIHYSSNQLLSSSSTASAPVACKAWAPPKVSLMGELAKRGKEGPAIMTTMFSQEAQSMVMAAEATLSARRAYAAEAARKHGPAEDQASHAVHLQSSPRRTIVTAANGVKGVRGSDPMAGSLFSRDTVLPDEAKRRGIYEAQVRRTVAQQPKTAR</sequence>
<evidence type="ECO:0000313" key="3">
    <source>
        <dbReference type="Proteomes" id="UP000626109"/>
    </source>
</evidence>
<organism evidence="2 3">
    <name type="scientific">Polarella glacialis</name>
    <name type="common">Dinoflagellate</name>
    <dbReference type="NCBI Taxonomy" id="89957"/>
    <lineage>
        <taxon>Eukaryota</taxon>
        <taxon>Sar</taxon>
        <taxon>Alveolata</taxon>
        <taxon>Dinophyceae</taxon>
        <taxon>Suessiales</taxon>
        <taxon>Suessiaceae</taxon>
        <taxon>Polarella</taxon>
    </lineage>
</organism>
<accession>A0A813HZ41</accession>
<proteinExistence type="predicted"/>
<feature type="compositionally biased region" description="Basic and acidic residues" evidence="1">
    <location>
        <begin position="184"/>
        <end position="194"/>
    </location>
</feature>
<dbReference type="AlphaFoldDB" id="A0A813HZ41"/>
<comment type="caution">
    <text evidence="2">The sequence shown here is derived from an EMBL/GenBank/DDBJ whole genome shotgun (WGS) entry which is preliminary data.</text>
</comment>
<reference evidence="2" key="1">
    <citation type="submission" date="2021-02" db="EMBL/GenBank/DDBJ databases">
        <authorList>
            <person name="Dougan E. K."/>
            <person name="Rhodes N."/>
            <person name="Thang M."/>
            <person name="Chan C."/>
        </authorList>
    </citation>
    <scope>NUCLEOTIDE SEQUENCE</scope>
</reference>
<dbReference type="Proteomes" id="UP000626109">
    <property type="component" value="Unassembled WGS sequence"/>
</dbReference>